<dbReference type="InParanoid" id="A0A0C3J5U7"/>
<dbReference type="HOGENOM" id="CLU_3147279_0_0_1"/>
<gene>
    <name evidence="1" type="ORF">M404DRAFT_1009200</name>
</gene>
<evidence type="ECO:0000313" key="2">
    <source>
        <dbReference type="Proteomes" id="UP000054217"/>
    </source>
</evidence>
<organism evidence="1 2">
    <name type="scientific">Pisolithus tinctorius Marx 270</name>
    <dbReference type="NCBI Taxonomy" id="870435"/>
    <lineage>
        <taxon>Eukaryota</taxon>
        <taxon>Fungi</taxon>
        <taxon>Dikarya</taxon>
        <taxon>Basidiomycota</taxon>
        <taxon>Agaricomycotina</taxon>
        <taxon>Agaricomycetes</taxon>
        <taxon>Agaricomycetidae</taxon>
        <taxon>Boletales</taxon>
        <taxon>Sclerodermatineae</taxon>
        <taxon>Pisolithaceae</taxon>
        <taxon>Pisolithus</taxon>
    </lineage>
</organism>
<dbReference type="Proteomes" id="UP000054217">
    <property type="component" value="Unassembled WGS sequence"/>
</dbReference>
<evidence type="ECO:0000313" key="1">
    <source>
        <dbReference type="EMBL" id="KIN93096.1"/>
    </source>
</evidence>
<reference evidence="2" key="2">
    <citation type="submission" date="2015-01" db="EMBL/GenBank/DDBJ databases">
        <title>Evolutionary Origins and Diversification of the Mycorrhizal Mutualists.</title>
        <authorList>
            <consortium name="DOE Joint Genome Institute"/>
            <consortium name="Mycorrhizal Genomics Consortium"/>
            <person name="Kohler A."/>
            <person name="Kuo A."/>
            <person name="Nagy L.G."/>
            <person name="Floudas D."/>
            <person name="Copeland A."/>
            <person name="Barry K.W."/>
            <person name="Cichocki N."/>
            <person name="Veneault-Fourrey C."/>
            <person name="LaButti K."/>
            <person name="Lindquist E.A."/>
            <person name="Lipzen A."/>
            <person name="Lundell T."/>
            <person name="Morin E."/>
            <person name="Murat C."/>
            <person name="Riley R."/>
            <person name="Ohm R."/>
            <person name="Sun H."/>
            <person name="Tunlid A."/>
            <person name="Henrissat B."/>
            <person name="Grigoriev I.V."/>
            <person name="Hibbett D.S."/>
            <person name="Martin F."/>
        </authorList>
    </citation>
    <scope>NUCLEOTIDE SEQUENCE [LARGE SCALE GENOMIC DNA]</scope>
    <source>
        <strain evidence="2">Marx 270</strain>
    </source>
</reference>
<keyword evidence="2" id="KW-1185">Reference proteome</keyword>
<dbReference type="EMBL" id="KN832227">
    <property type="protein sequence ID" value="KIN93096.1"/>
    <property type="molecule type" value="Genomic_DNA"/>
</dbReference>
<dbReference type="AlphaFoldDB" id="A0A0C3J5U7"/>
<name>A0A0C3J5U7_PISTI</name>
<sequence length="49" mass="5596">FKRRLLPETETRLLSVYGNGELPRSERSTVGQVHRGLCEKRHSAVGFEV</sequence>
<reference evidence="1 2" key="1">
    <citation type="submission" date="2014-04" db="EMBL/GenBank/DDBJ databases">
        <authorList>
            <consortium name="DOE Joint Genome Institute"/>
            <person name="Kuo A."/>
            <person name="Kohler A."/>
            <person name="Costa M.D."/>
            <person name="Nagy L.G."/>
            <person name="Floudas D."/>
            <person name="Copeland A."/>
            <person name="Barry K.W."/>
            <person name="Cichocki N."/>
            <person name="Veneault-Fourrey C."/>
            <person name="LaButti K."/>
            <person name="Lindquist E.A."/>
            <person name="Lipzen A."/>
            <person name="Lundell T."/>
            <person name="Morin E."/>
            <person name="Murat C."/>
            <person name="Sun H."/>
            <person name="Tunlid A."/>
            <person name="Henrissat B."/>
            <person name="Grigoriev I.V."/>
            <person name="Hibbett D.S."/>
            <person name="Martin F."/>
            <person name="Nordberg H.P."/>
            <person name="Cantor M.N."/>
            <person name="Hua S.X."/>
        </authorList>
    </citation>
    <scope>NUCLEOTIDE SEQUENCE [LARGE SCALE GENOMIC DNA]</scope>
    <source>
        <strain evidence="1 2">Marx 270</strain>
    </source>
</reference>
<proteinExistence type="predicted"/>
<feature type="non-terminal residue" evidence="1">
    <location>
        <position position="1"/>
    </location>
</feature>
<protein>
    <submittedName>
        <fullName evidence="1">Uncharacterized protein</fullName>
    </submittedName>
</protein>
<accession>A0A0C3J5U7</accession>